<dbReference type="EMBL" id="CM039435">
    <property type="protein sequence ID" value="KAI4315999.1"/>
    <property type="molecule type" value="Genomic_DNA"/>
</dbReference>
<proteinExistence type="predicted"/>
<evidence type="ECO:0000313" key="2">
    <source>
        <dbReference type="Proteomes" id="UP000828941"/>
    </source>
</evidence>
<protein>
    <submittedName>
        <fullName evidence="1">Uncharacterized protein</fullName>
    </submittedName>
</protein>
<accession>A0ACB9LX74</accession>
<comment type="caution">
    <text evidence="1">The sequence shown here is derived from an EMBL/GenBank/DDBJ whole genome shotgun (WGS) entry which is preliminary data.</text>
</comment>
<reference evidence="1 2" key="1">
    <citation type="journal article" date="2022" name="DNA Res.">
        <title>Chromosomal-level genome assembly of the orchid tree Bauhinia variegata (Leguminosae; Cercidoideae) supports the allotetraploid origin hypothesis of Bauhinia.</title>
        <authorList>
            <person name="Zhong Y."/>
            <person name="Chen Y."/>
            <person name="Zheng D."/>
            <person name="Pang J."/>
            <person name="Liu Y."/>
            <person name="Luo S."/>
            <person name="Meng S."/>
            <person name="Qian L."/>
            <person name="Wei D."/>
            <person name="Dai S."/>
            <person name="Zhou R."/>
        </authorList>
    </citation>
    <scope>NUCLEOTIDE SEQUENCE [LARGE SCALE GENOMIC DNA]</scope>
    <source>
        <strain evidence="1">BV-YZ2020</strain>
    </source>
</reference>
<sequence length="296" mass="33580">MRSLPQLMYLKIENCNELKQIIEDDEEGQILLGHVYFPKLITIEIEKCNKLRYLFSTWKSIKFPELSIPSIKEASRLEKVFRWRLDETQDKDNTVLPTLHELKLVQLPCLTTVCQGFDLETVEKHEVKGCLKLPPECQNAGEVLAHLSNLVASSLIMSLNPMNIMQIRVKRTVRNRKGEIVQRGSALAELKLFGIPIVNVVDQQKKALSETKISTEIPQKIANTDANEIVAGIVQRGIGESSIPEKAVVVTPPIDLEPQKSCTESLGFPISKAFSHAKSNFDNFMYCAWYQWNLKC</sequence>
<organism evidence="1 2">
    <name type="scientific">Bauhinia variegata</name>
    <name type="common">Purple orchid tree</name>
    <name type="synonym">Phanera variegata</name>
    <dbReference type="NCBI Taxonomy" id="167791"/>
    <lineage>
        <taxon>Eukaryota</taxon>
        <taxon>Viridiplantae</taxon>
        <taxon>Streptophyta</taxon>
        <taxon>Embryophyta</taxon>
        <taxon>Tracheophyta</taxon>
        <taxon>Spermatophyta</taxon>
        <taxon>Magnoliopsida</taxon>
        <taxon>eudicotyledons</taxon>
        <taxon>Gunneridae</taxon>
        <taxon>Pentapetalae</taxon>
        <taxon>rosids</taxon>
        <taxon>fabids</taxon>
        <taxon>Fabales</taxon>
        <taxon>Fabaceae</taxon>
        <taxon>Cercidoideae</taxon>
        <taxon>Cercideae</taxon>
        <taxon>Bauhiniinae</taxon>
        <taxon>Bauhinia</taxon>
    </lineage>
</organism>
<dbReference type="Proteomes" id="UP000828941">
    <property type="component" value="Chromosome 10"/>
</dbReference>
<gene>
    <name evidence="1" type="ORF">L6164_024019</name>
</gene>
<keyword evidence="2" id="KW-1185">Reference proteome</keyword>
<name>A0ACB9LX74_BAUVA</name>
<evidence type="ECO:0000313" key="1">
    <source>
        <dbReference type="EMBL" id="KAI4315999.1"/>
    </source>
</evidence>